<feature type="compositionally biased region" description="Low complexity" evidence="7">
    <location>
        <begin position="454"/>
        <end position="463"/>
    </location>
</feature>
<keyword evidence="5" id="KW-0406">Ion transport</keyword>
<dbReference type="InterPro" id="IPR050794">
    <property type="entry name" value="CPA2_transporter"/>
</dbReference>
<dbReference type="Gene3D" id="1.20.1530.20">
    <property type="match status" value="1"/>
</dbReference>
<dbReference type="InterPro" id="IPR038770">
    <property type="entry name" value="Na+/solute_symporter_sf"/>
</dbReference>
<dbReference type="PANTHER" id="PTHR32468:SF0">
    <property type="entry name" value="K(+)_H(+) ANTIPORTER 1"/>
    <property type="match status" value="1"/>
</dbReference>
<keyword evidence="6 8" id="KW-0472">Membrane</keyword>
<evidence type="ECO:0000256" key="6">
    <source>
        <dbReference type="ARBA" id="ARBA00023136"/>
    </source>
</evidence>
<feature type="transmembrane region" description="Helical" evidence="8">
    <location>
        <begin position="208"/>
        <end position="227"/>
    </location>
</feature>
<dbReference type="Proteomes" id="UP000830115">
    <property type="component" value="Chromosome"/>
</dbReference>
<keyword evidence="3 8" id="KW-0812">Transmembrane</keyword>
<organism evidence="10 11">
    <name type="scientific">Streptomyces halobius</name>
    <dbReference type="NCBI Taxonomy" id="2879846"/>
    <lineage>
        <taxon>Bacteria</taxon>
        <taxon>Bacillati</taxon>
        <taxon>Actinomycetota</taxon>
        <taxon>Actinomycetes</taxon>
        <taxon>Kitasatosporales</taxon>
        <taxon>Streptomycetaceae</taxon>
        <taxon>Streptomyces</taxon>
    </lineage>
</organism>
<feature type="transmembrane region" description="Helical" evidence="8">
    <location>
        <begin position="292"/>
        <end position="313"/>
    </location>
</feature>
<dbReference type="EMBL" id="CP086322">
    <property type="protein sequence ID" value="UQA92398.1"/>
    <property type="molecule type" value="Genomic_DNA"/>
</dbReference>
<gene>
    <name evidence="10" type="ORF">K9S39_11610</name>
</gene>
<feature type="transmembrane region" description="Helical" evidence="8">
    <location>
        <begin position="75"/>
        <end position="94"/>
    </location>
</feature>
<feature type="domain" description="Cation/H+ exchanger transmembrane" evidence="9">
    <location>
        <begin position="21"/>
        <end position="403"/>
    </location>
</feature>
<feature type="transmembrane region" description="Helical" evidence="8">
    <location>
        <begin position="247"/>
        <end position="280"/>
    </location>
</feature>
<feature type="transmembrane region" description="Helical" evidence="8">
    <location>
        <begin position="143"/>
        <end position="165"/>
    </location>
</feature>
<dbReference type="RefSeq" id="WP_248863258.1">
    <property type="nucleotide sequence ID" value="NZ_CP086322.1"/>
</dbReference>
<feature type="transmembrane region" description="Helical" evidence="8">
    <location>
        <begin position="12"/>
        <end position="32"/>
    </location>
</feature>
<evidence type="ECO:0000313" key="10">
    <source>
        <dbReference type="EMBL" id="UQA92398.1"/>
    </source>
</evidence>
<feature type="transmembrane region" description="Helical" evidence="8">
    <location>
        <begin position="320"/>
        <end position="338"/>
    </location>
</feature>
<sequence length="463" mass="47801">MPMHQAHGPTPVVALTGLAVILLCGIALVPVCRRLRQPVIIGEIAVGILLGPSVLGQMPGDLPHLLFPDEVRPYLGVIAEIGIVFFLFAAGWELDLGALRGRGRAVVAVSVSSMALPLLCVTATAFAVQAVHPALPARHVHPLAFSLFVGTALSITAFSVLARVLHENRLHNSPVGTMTTAAAGVGEVFAWCGVTAVIALGSGGGTGQIARTAAELVCYGLVMAFLIRPVLRRLADRMDLAQHHSLALAVVSAGLFLSAGVTAWIGVHAALGAFAFGVAMPRHQDPATRQAIVAPLQQMGSLLLAAFFVVTGLSADLTTLSGLGVLSAVLLLVAAWVGKFSGAALAHRAFGANWRESAAVGVLLNCRGVTELVVLAMGRQAGLIGDKLFTMLVLIALLTTAAVTPLTGLLTAPSGGTGPHSVCPPLEQGWNSNRAPPPHHRGARPCGLGRGRTGPRPSSSRRN</sequence>
<keyword evidence="2" id="KW-0813">Transport</keyword>
<feature type="transmembrane region" description="Helical" evidence="8">
    <location>
        <begin position="388"/>
        <end position="410"/>
    </location>
</feature>
<keyword evidence="4 8" id="KW-1133">Transmembrane helix</keyword>
<evidence type="ECO:0000256" key="7">
    <source>
        <dbReference type="SAM" id="MobiDB-lite"/>
    </source>
</evidence>
<feature type="transmembrane region" description="Helical" evidence="8">
    <location>
        <begin position="106"/>
        <end position="131"/>
    </location>
</feature>
<reference evidence="10" key="1">
    <citation type="submission" date="2021-10" db="EMBL/GenBank/DDBJ databases">
        <title>Streptomyces nigrumlapis sp.nov.,an antimicrobial producing actinobacterium isolated from Black Gobi rocks.</title>
        <authorList>
            <person name="Wen Y."/>
            <person name="Zhang W."/>
            <person name="Liu X.G."/>
        </authorList>
    </citation>
    <scope>NUCLEOTIDE SEQUENCE</scope>
    <source>
        <strain evidence="10">ST13-2-2</strain>
    </source>
</reference>
<keyword evidence="11" id="KW-1185">Reference proteome</keyword>
<evidence type="ECO:0000256" key="1">
    <source>
        <dbReference type="ARBA" id="ARBA00004141"/>
    </source>
</evidence>
<dbReference type="Pfam" id="PF00999">
    <property type="entry name" value="Na_H_Exchanger"/>
    <property type="match status" value="1"/>
</dbReference>
<proteinExistence type="predicted"/>
<name>A0ABY4M5E0_9ACTN</name>
<evidence type="ECO:0000313" key="11">
    <source>
        <dbReference type="Proteomes" id="UP000830115"/>
    </source>
</evidence>
<feature type="region of interest" description="Disordered" evidence="7">
    <location>
        <begin position="414"/>
        <end position="463"/>
    </location>
</feature>
<evidence type="ECO:0000259" key="9">
    <source>
        <dbReference type="Pfam" id="PF00999"/>
    </source>
</evidence>
<comment type="subcellular location">
    <subcellularLocation>
        <location evidence="1">Membrane</location>
        <topology evidence="1">Multi-pass membrane protein</topology>
    </subcellularLocation>
</comment>
<accession>A0ABY4M5E0</accession>
<evidence type="ECO:0000256" key="2">
    <source>
        <dbReference type="ARBA" id="ARBA00022448"/>
    </source>
</evidence>
<evidence type="ECO:0000256" key="3">
    <source>
        <dbReference type="ARBA" id="ARBA00022692"/>
    </source>
</evidence>
<dbReference type="PANTHER" id="PTHR32468">
    <property type="entry name" value="CATION/H + ANTIPORTER"/>
    <property type="match status" value="1"/>
</dbReference>
<feature type="transmembrane region" description="Helical" evidence="8">
    <location>
        <begin position="39"/>
        <end position="55"/>
    </location>
</feature>
<protein>
    <submittedName>
        <fullName evidence="10">Cation:proton antiporter</fullName>
    </submittedName>
</protein>
<evidence type="ECO:0000256" key="5">
    <source>
        <dbReference type="ARBA" id="ARBA00023065"/>
    </source>
</evidence>
<evidence type="ECO:0000256" key="8">
    <source>
        <dbReference type="SAM" id="Phobius"/>
    </source>
</evidence>
<feature type="transmembrane region" description="Helical" evidence="8">
    <location>
        <begin position="177"/>
        <end position="202"/>
    </location>
</feature>
<evidence type="ECO:0000256" key="4">
    <source>
        <dbReference type="ARBA" id="ARBA00022989"/>
    </source>
</evidence>
<dbReference type="InterPro" id="IPR006153">
    <property type="entry name" value="Cation/H_exchanger_TM"/>
</dbReference>